<organism evidence="1 2">
    <name type="scientific">Fretibacterium fastidiosum</name>
    <dbReference type="NCBI Taxonomy" id="651822"/>
    <lineage>
        <taxon>Bacteria</taxon>
        <taxon>Thermotogati</taxon>
        <taxon>Synergistota</taxon>
        <taxon>Synergistia</taxon>
        <taxon>Synergistales</taxon>
        <taxon>Aminobacteriaceae</taxon>
        <taxon>Fretibacterium</taxon>
    </lineage>
</organism>
<name>A0AB94IWB7_9BACT</name>
<reference evidence="1 2" key="2">
    <citation type="submission" date="2010-03" db="EMBL/GenBank/DDBJ databases">
        <authorList>
            <person name="Pajon A."/>
        </authorList>
    </citation>
    <scope>NUCLEOTIDE SEQUENCE [LARGE SCALE GENOMIC DNA]</scope>
    <source>
        <strain evidence="1 2">SGP1</strain>
    </source>
</reference>
<dbReference type="EMBL" id="FP929056">
    <property type="protein sequence ID" value="CBL28042.1"/>
    <property type="molecule type" value="Genomic_DNA"/>
</dbReference>
<proteinExistence type="predicted"/>
<evidence type="ECO:0000313" key="1">
    <source>
        <dbReference type="EMBL" id="CBL28042.1"/>
    </source>
</evidence>
<dbReference type="Proteomes" id="UP000008957">
    <property type="component" value="Chromosome"/>
</dbReference>
<protein>
    <submittedName>
        <fullName evidence="1">Uncharacterized protein</fullName>
    </submittedName>
</protein>
<dbReference type="AlphaFoldDB" id="A0AB94IWB7"/>
<accession>A0AB94IWB7</accession>
<gene>
    <name evidence="1" type="ORF">SY1_06820</name>
</gene>
<reference evidence="2" key="1">
    <citation type="submission" date="2010-03" db="EMBL/GenBank/DDBJ databases">
        <title>The genome sequence of Synergistetes sp. SGP1.</title>
        <authorList>
            <consortium name="metaHIT consortium -- http://www.metahit.eu/"/>
            <person name="Pajon A."/>
            <person name="Turner K."/>
            <person name="Parkhill J."/>
            <person name="Wade W."/>
            <person name="Vartoukian S."/>
        </authorList>
    </citation>
    <scope>NUCLEOTIDE SEQUENCE [LARGE SCALE GENOMIC DNA]</scope>
    <source>
        <strain evidence="2">SGP1</strain>
    </source>
</reference>
<keyword evidence="2" id="KW-1185">Reference proteome</keyword>
<evidence type="ECO:0000313" key="2">
    <source>
        <dbReference type="Proteomes" id="UP000008957"/>
    </source>
</evidence>
<sequence length="69" mass="7241">MEQVGQVRVESIFKVGVPAAEAGTAARTAARTAINSAFIIDTSFRSFGPAAVGFCAPGREVRFVKAILQ</sequence>
<dbReference type="KEGG" id="sbr:SY1_06820"/>